<dbReference type="AlphaFoldDB" id="A0AAV5TWE3"/>
<proteinExistence type="predicted"/>
<dbReference type="Proteomes" id="UP001432027">
    <property type="component" value="Unassembled WGS sequence"/>
</dbReference>
<dbReference type="GO" id="GO:0003676">
    <property type="term" value="F:nucleic acid binding"/>
    <property type="evidence" value="ECO:0007669"/>
    <property type="project" value="InterPro"/>
</dbReference>
<dbReference type="InterPro" id="IPR027417">
    <property type="entry name" value="P-loop_NTPase"/>
</dbReference>
<keyword evidence="2" id="KW-0677">Repeat</keyword>
<feature type="non-terminal residue" evidence="4">
    <location>
        <position position="1"/>
    </location>
</feature>
<dbReference type="InterPro" id="IPR011545">
    <property type="entry name" value="DEAD/DEAH_box_helicase_dom"/>
</dbReference>
<evidence type="ECO:0000256" key="2">
    <source>
        <dbReference type="ARBA" id="ARBA00022737"/>
    </source>
</evidence>
<dbReference type="PANTHER" id="PTHR46344:SF27">
    <property type="entry name" value="KELCH REPEAT SUPERFAMILY PROTEIN"/>
    <property type="match status" value="1"/>
</dbReference>
<evidence type="ECO:0000256" key="1">
    <source>
        <dbReference type="ARBA" id="ARBA00022441"/>
    </source>
</evidence>
<dbReference type="EMBL" id="BTSX01000005">
    <property type="protein sequence ID" value="GMS98543.1"/>
    <property type="molecule type" value="Genomic_DNA"/>
</dbReference>
<dbReference type="InterPro" id="IPR015915">
    <property type="entry name" value="Kelch-typ_b-propeller"/>
</dbReference>
<organism evidence="4 5">
    <name type="scientific">Pristionchus entomophagus</name>
    <dbReference type="NCBI Taxonomy" id="358040"/>
    <lineage>
        <taxon>Eukaryota</taxon>
        <taxon>Metazoa</taxon>
        <taxon>Ecdysozoa</taxon>
        <taxon>Nematoda</taxon>
        <taxon>Chromadorea</taxon>
        <taxon>Rhabditida</taxon>
        <taxon>Rhabditina</taxon>
        <taxon>Diplogasteromorpha</taxon>
        <taxon>Diplogasteroidea</taxon>
        <taxon>Neodiplogasteridae</taxon>
        <taxon>Pristionchus</taxon>
    </lineage>
</organism>
<dbReference type="SMART" id="SM00612">
    <property type="entry name" value="Kelch"/>
    <property type="match status" value="3"/>
</dbReference>
<dbReference type="GO" id="GO:0005524">
    <property type="term" value="F:ATP binding"/>
    <property type="evidence" value="ECO:0007669"/>
    <property type="project" value="InterPro"/>
</dbReference>
<dbReference type="Pfam" id="PF00270">
    <property type="entry name" value="DEAD"/>
    <property type="match status" value="1"/>
</dbReference>
<name>A0AAV5TWE3_9BILA</name>
<dbReference type="SUPFAM" id="SSF117281">
    <property type="entry name" value="Kelch motif"/>
    <property type="match status" value="1"/>
</dbReference>
<sequence length="312" mass="35383">WTTLRLMTEVRSHPAYCVFDRKLYIFGGTGDYFHHFQSCEYYDPDTDSWTPIRPMKDGRTAAAAAVLNRQIYVVGGYDGDSDLDRLERYDPVSDTWTTLRSMTLKRAGCRLVTSCGKLFVSGGFLDFSDYIFSMEMYDPETDTWEEATTLSVYIVTHLILSVPSTYLINFQIFQTVFSSSHSNGFSSFLLNEELQKAISECSFNYPSRVQNEVIPQIMHGLDVYCEAKSETGKTTAFVTGTLQQLEQIDGQVSVLVLCRSHDVATKIHQEYEKLAKHLSNTKLSDRCSDDRLKNNQDVLINNRPNIVVGTPG</sequence>
<reference evidence="4" key="1">
    <citation type="submission" date="2023-10" db="EMBL/GenBank/DDBJ databases">
        <title>Genome assembly of Pristionchus species.</title>
        <authorList>
            <person name="Yoshida K."/>
            <person name="Sommer R.J."/>
        </authorList>
    </citation>
    <scope>NUCLEOTIDE SEQUENCE</scope>
    <source>
        <strain evidence="4">RS0144</strain>
    </source>
</reference>
<gene>
    <name evidence="4" type="ORF">PENTCL1PPCAC_20718</name>
</gene>
<dbReference type="InterPro" id="IPR006652">
    <property type="entry name" value="Kelch_1"/>
</dbReference>
<dbReference type="Gene3D" id="3.40.50.300">
    <property type="entry name" value="P-loop containing nucleotide triphosphate hydrolases"/>
    <property type="match status" value="1"/>
</dbReference>
<feature type="domain" description="DEAD/DEAH-box helicase" evidence="3">
    <location>
        <begin position="208"/>
        <end position="312"/>
    </location>
</feature>
<accession>A0AAV5TWE3</accession>
<dbReference type="Gene3D" id="2.120.10.80">
    <property type="entry name" value="Kelch-type beta propeller"/>
    <property type="match status" value="1"/>
</dbReference>
<dbReference type="Pfam" id="PF24681">
    <property type="entry name" value="Kelch_KLHDC2_KLHL20_DRC7"/>
    <property type="match status" value="1"/>
</dbReference>
<keyword evidence="1" id="KW-0880">Kelch repeat</keyword>
<dbReference type="SUPFAM" id="SSF52540">
    <property type="entry name" value="P-loop containing nucleoside triphosphate hydrolases"/>
    <property type="match status" value="1"/>
</dbReference>
<evidence type="ECO:0000313" key="4">
    <source>
        <dbReference type="EMBL" id="GMS98543.1"/>
    </source>
</evidence>
<comment type="caution">
    <text evidence="4">The sequence shown here is derived from an EMBL/GenBank/DDBJ whole genome shotgun (WGS) entry which is preliminary data.</text>
</comment>
<dbReference type="PANTHER" id="PTHR46344">
    <property type="entry name" value="OS02G0202900 PROTEIN"/>
    <property type="match status" value="1"/>
</dbReference>
<evidence type="ECO:0000259" key="3">
    <source>
        <dbReference type="Pfam" id="PF00270"/>
    </source>
</evidence>
<protein>
    <recommendedName>
        <fullName evidence="3">DEAD/DEAH-box helicase domain-containing protein</fullName>
    </recommendedName>
</protein>
<keyword evidence="5" id="KW-1185">Reference proteome</keyword>
<evidence type="ECO:0000313" key="5">
    <source>
        <dbReference type="Proteomes" id="UP001432027"/>
    </source>
</evidence>